<evidence type="ECO:0000313" key="3">
    <source>
        <dbReference type="EMBL" id="RRD04151.1"/>
    </source>
</evidence>
<evidence type="ECO:0000256" key="2">
    <source>
        <dbReference type="SAM" id="SignalP"/>
    </source>
</evidence>
<sequence length="248" mass="25151">MKARSPLLAISSMAALALSLGACSGGGTTPSENSPAPRSPDSSPTTDGAQPMSASPSAMESPTGSVPSGGGNVQPSSEVTDKILVGERAGFTLVAAPEGSDIGISQPGSEVEPAGCNLTDMPRPLAASIGLSDTLVGQVTLAEGSFAAMFKDHVTRCPTVKATWGSITTDLTQEVTEAAVDGAEEVYAVTHVSVSTLTDQQVTQRSHHLVGVVSGTSIVIRVTGLDGSIPPDPEVARQLFEAQRDLLA</sequence>
<reference evidence="3 4" key="1">
    <citation type="submission" date="2018-11" db="EMBL/GenBank/DDBJ databases">
        <title>Genomes From Bacteria Associated with the Canine Oral Cavity: a Test Case for Automated Genome-Based Taxonomic Assignment.</title>
        <authorList>
            <person name="Coil D.A."/>
            <person name="Jospin G."/>
            <person name="Darling A.E."/>
            <person name="Wallis C."/>
            <person name="Davis I.J."/>
            <person name="Harris S."/>
            <person name="Eisen J.A."/>
            <person name="Holcombe L.J."/>
            <person name="O'Flynn C."/>
        </authorList>
    </citation>
    <scope>NUCLEOTIDE SEQUENCE [LARGE SCALE GENOMIC DNA]</scope>
    <source>
        <strain evidence="3 4">OH887_COT-365</strain>
    </source>
</reference>
<dbReference type="RefSeq" id="WP_124845234.1">
    <property type="nucleotide sequence ID" value="NZ_RQZG01000013.1"/>
</dbReference>
<dbReference type="PROSITE" id="PS51257">
    <property type="entry name" value="PROKAR_LIPOPROTEIN"/>
    <property type="match status" value="1"/>
</dbReference>
<feature type="signal peptide" evidence="2">
    <location>
        <begin position="1"/>
        <end position="24"/>
    </location>
</feature>
<feature type="compositionally biased region" description="Polar residues" evidence="1">
    <location>
        <begin position="29"/>
        <end position="48"/>
    </location>
</feature>
<dbReference type="AlphaFoldDB" id="A0A3P1T3U9"/>
<comment type="caution">
    <text evidence="3">The sequence shown here is derived from an EMBL/GenBank/DDBJ whole genome shotgun (WGS) entry which is preliminary data.</text>
</comment>
<accession>A0A3P1T3U9</accession>
<organism evidence="3 4">
    <name type="scientific">Arachnia propionica</name>
    <dbReference type="NCBI Taxonomy" id="1750"/>
    <lineage>
        <taxon>Bacteria</taxon>
        <taxon>Bacillati</taxon>
        <taxon>Actinomycetota</taxon>
        <taxon>Actinomycetes</taxon>
        <taxon>Propionibacteriales</taxon>
        <taxon>Propionibacteriaceae</taxon>
        <taxon>Arachnia</taxon>
    </lineage>
</organism>
<feature type="compositionally biased region" description="Low complexity" evidence="1">
    <location>
        <begin position="51"/>
        <end position="62"/>
    </location>
</feature>
<dbReference type="Proteomes" id="UP000280819">
    <property type="component" value="Unassembled WGS sequence"/>
</dbReference>
<evidence type="ECO:0000313" key="4">
    <source>
        <dbReference type="Proteomes" id="UP000280819"/>
    </source>
</evidence>
<gene>
    <name evidence="3" type="ORF">EII34_11125</name>
</gene>
<name>A0A3P1T3U9_9ACTN</name>
<feature type="chain" id="PRO_5038881551" evidence="2">
    <location>
        <begin position="25"/>
        <end position="248"/>
    </location>
</feature>
<protein>
    <submittedName>
        <fullName evidence="3">Uncharacterized protein</fullName>
    </submittedName>
</protein>
<feature type="region of interest" description="Disordered" evidence="1">
    <location>
        <begin position="21"/>
        <end position="77"/>
    </location>
</feature>
<proteinExistence type="predicted"/>
<dbReference type="EMBL" id="RQZG01000013">
    <property type="protein sequence ID" value="RRD04151.1"/>
    <property type="molecule type" value="Genomic_DNA"/>
</dbReference>
<evidence type="ECO:0000256" key="1">
    <source>
        <dbReference type="SAM" id="MobiDB-lite"/>
    </source>
</evidence>
<keyword evidence="2" id="KW-0732">Signal</keyword>